<feature type="domain" description="Bacterial Ig-like" evidence="1">
    <location>
        <begin position="751"/>
        <end position="839"/>
    </location>
</feature>
<protein>
    <recommendedName>
        <fullName evidence="1">Bacterial Ig-like domain-containing protein</fullName>
    </recommendedName>
</protein>
<dbReference type="InterPro" id="IPR011050">
    <property type="entry name" value="Pectin_lyase_fold/virulence"/>
</dbReference>
<feature type="non-terminal residue" evidence="2">
    <location>
        <position position="897"/>
    </location>
</feature>
<dbReference type="Proteomes" id="UP000538075">
    <property type="component" value="Unassembled WGS sequence"/>
</dbReference>
<evidence type="ECO:0000259" key="1">
    <source>
        <dbReference type="Pfam" id="PF19077"/>
    </source>
</evidence>
<feature type="domain" description="Bacterial Ig-like" evidence="1">
    <location>
        <begin position="352"/>
        <end position="437"/>
    </location>
</feature>
<dbReference type="AlphaFoldDB" id="A0A838WIT6"/>
<dbReference type="InterPro" id="IPR044016">
    <property type="entry name" value="Big_13"/>
</dbReference>
<reference evidence="2 3" key="1">
    <citation type="journal article" date="2020" name="J. Appl. Phycol.">
        <title>Morphological changes and genome evolution in Raphidiopsis raciborskii CS-506 after 23 years in culture.</title>
        <authorList>
            <person name="Willis A."/>
            <person name="Bent S.J."/>
            <person name="Jameson I.D."/>
        </authorList>
    </citation>
    <scope>NUCLEOTIDE SEQUENCE [LARGE SCALE GENOMIC DNA]</scope>
    <source>
        <strain evidence="2 3">CS-506_A</strain>
    </source>
</reference>
<evidence type="ECO:0000313" key="2">
    <source>
        <dbReference type="EMBL" id="MBA4465536.1"/>
    </source>
</evidence>
<dbReference type="Gene3D" id="2.160.20.10">
    <property type="entry name" value="Single-stranded right-handed beta-helix, Pectin lyase-like"/>
    <property type="match status" value="1"/>
</dbReference>
<dbReference type="NCBIfam" id="NF033510">
    <property type="entry name" value="Ca_tandemer"/>
    <property type="match status" value="5"/>
</dbReference>
<evidence type="ECO:0000313" key="3">
    <source>
        <dbReference type="Proteomes" id="UP000538075"/>
    </source>
</evidence>
<organism evidence="2 3">
    <name type="scientific">Cylindrospermopsis raciborskii CS-506_A</name>
    <dbReference type="NCBI Taxonomy" id="2585140"/>
    <lineage>
        <taxon>Bacteria</taxon>
        <taxon>Bacillati</taxon>
        <taxon>Cyanobacteriota</taxon>
        <taxon>Cyanophyceae</taxon>
        <taxon>Nostocales</taxon>
        <taxon>Aphanizomenonaceae</taxon>
        <taxon>Cylindrospermopsis</taxon>
    </lineage>
</organism>
<dbReference type="Gene3D" id="2.60.40.10">
    <property type="entry name" value="Immunoglobulins"/>
    <property type="match status" value="5"/>
</dbReference>
<dbReference type="InterPro" id="IPR013783">
    <property type="entry name" value="Ig-like_fold"/>
</dbReference>
<feature type="domain" description="Bacterial Ig-like" evidence="1">
    <location>
        <begin position="555"/>
        <end position="630"/>
    </location>
</feature>
<accession>A0A838WIT6</accession>
<name>A0A838WIT6_9CYAN</name>
<proteinExistence type="predicted"/>
<feature type="domain" description="Bacterial Ig-like" evidence="1">
    <location>
        <begin position="465"/>
        <end position="541"/>
    </location>
</feature>
<dbReference type="InterPro" id="IPR006626">
    <property type="entry name" value="PbH1"/>
</dbReference>
<dbReference type="Pfam" id="PF19077">
    <property type="entry name" value="Big_13"/>
    <property type="match status" value="5"/>
</dbReference>
<dbReference type="InterPro" id="IPR012334">
    <property type="entry name" value="Pectin_lyas_fold"/>
</dbReference>
<feature type="domain" description="Bacterial Ig-like" evidence="1">
    <location>
        <begin position="656"/>
        <end position="735"/>
    </location>
</feature>
<dbReference type="SMART" id="SM00710">
    <property type="entry name" value="PbH1"/>
    <property type="match status" value="5"/>
</dbReference>
<sequence>MPTLIVGSGSQYTTIQAAINAASDGDIIEVQAGTYAEQLTIDKQLTIRGPNSEKTGNASDRIGEAVVTFPAGITVTAPSLITVNVSGVTIEGLELRSNDYLINKFPYLIETNKVNNLTVRNNHMYGGEVGIYVLTSNDKTVNRSGLLIEGNYIDGGPYVNSKFNRGIYVQSTAGTIQNNTVINTNIGIQYLPYANPVGGTIRGNTVSAGSIGLYHNYQDKGAAPVTWENNVVSVAQNDRAGLKSQVFDPWTTPVIFRGIELITFGDQGSGNAPQVTFTNNSVNADISGTGYNSTVSEGLRFSNPYGNGQAIFNGNTLTGWTVRAVNNQVNQTSRDFSFSFITGFTDDVAPVTGTNATNGSSTNDTTPTINITAEVNSTVEIFNGNTKLGNATATGAGTYTFTPTDLSPGTYNFTARATNAAGNVSVNSGVFTLTVDTAAPSAPIITGFTDDVVPVTGVITAGGSSTNDPTPILNITAEAGSTVEVFRNGVSLGNAIATGAGTYTFTPPTLNPGAYSITARSTDGAGNISANSTAFSLTVDTGVAAPTIFSRTGSDNAPVLTISAEANSTVEVFRNGVSLGNATDITEGGTTYTITSSVLTDGNYSFTARATDRAGNVSVDSAPFNLSVDTTPPSAPIIVSAADNVDPIQSSFLVDGNITNDTTPSISISAEPGAIVEVFINGVSAGNAIATGPGTYTFTPAVPLTQGNYTFTARATDAAGNFSASLSNDFRLTIDAVASTPVITAITDNEAPFTGNVANNGITNDTTPTINITAEANSTVEVFNGPTRLGNATATAPGIYTFTPVTALSPGSYAFTARSTDVAGNISSNSTPFNLTIDTNAVQITFNAIVDDTGNSASDFLTNATSMLLQGRATPGATITVTVNGIAQTTTVTSGNT</sequence>
<comment type="caution">
    <text evidence="2">The sequence shown here is derived from an EMBL/GenBank/DDBJ whole genome shotgun (WGS) entry which is preliminary data.</text>
</comment>
<gene>
    <name evidence="2" type="ORF">FHK98_07565</name>
</gene>
<dbReference type="SUPFAM" id="SSF51126">
    <property type="entry name" value="Pectin lyase-like"/>
    <property type="match status" value="1"/>
</dbReference>
<dbReference type="EMBL" id="VDFG01000486">
    <property type="protein sequence ID" value="MBA4465536.1"/>
    <property type="molecule type" value="Genomic_DNA"/>
</dbReference>